<evidence type="ECO:0000256" key="1">
    <source>
        <dbReference type="ARBA" id="ARBA00022527"/>
    </source>
</evidence>
<sequence length="129" mass="15383">MWRSAYTRVLNSCDPWEKLKLDRLPIEVAQRYRYNAVKKKWVEDTVQIRMEEQSFSRGAMRECFRAKKLSNFSLSNDWSHASNLVAKRYIDSVDSNVYFDDVRLQMDAKLWGEEFSRQPAIARKLRTLP</sequence>
<name>A0A3P8GU98_9TREM</name>
<dbReference type="FunFam" id="3.30.200.20:FF:000336">
    <property type="entry name" value="Eukaryotic elongation factor 2 kinase"/>
    <property type="match status" value="1"/>
</dbReference>
<evidence type="ECO:0000256" key="4">
    <source>
        <dbReference type="ARBA" id="ARBA00022777"/>
    </source>
</evidence>
<keyword evidence="8" id="KW-1185">Reference proteome</keyword>
<dbReference type="PROSITE" id="PS51158">
    <property type="entry name" value="ALPHA_KINASE"/>
    <property type="match status" value="1"/>
</dbReference>
<keyword evidence="5" id="KW-0067">ATP-binding</keyword>
<dbReference type="OrthoDB" id="301415at2759"/>
<dbReference type="Gene3D" id="3.30.200.20">
    <property type="entry name" value="Phosphorylase Kinase, domain 1"/>
    <property type="match status" value="2"/>
</dbReference>
<dbReference type="PANTHER" id="PTHR45992">
    <property type="entry name" value="EUKARYOTIC ELONGATION FACTOR 2 KINASE-RELATED"/>
    <property type="match status" value="1"/>
</dbReference>
<keyword evidence="4" id="KW-0418">Kinase</keyword>
<dbReference type="InterPro" id="IPR004166">
    <property type="entry name" value="a-kinase_dom"/>
</dbReference>
<keyword evidence="1" id="KW-0723">Serine/threonine-protein kinase</keyword>
<protein>
    <recommendedName>
        <fullName evidence="6">Alpha-type protein kinase domain-containing protein</fullName>
    </recommendedName>
</protein>
<keyword evidence="3" id="KW-0547">Nucleotide-binding</keyword>
<dbReference type="GO" id="GO:0031037">
    <property type="term" value="P:myosin II filament disassembly"/>
    <property type="evidence" value="ECO:0007669"/>
    <property type="project" value="TreeGrafter"/>
</dbReference>
<feature type="domain" description="Alpha-type protein kinase" evidence="6">
    <location>
        <begin position="33"/>
        <end position="129"/>
    </location>
</feature>
<evidence type="ECO:0000313" key="7">
    <source>
        <dbReference type="EMBL" id="VDP92727.1"/>
    </source>
</evidence>
<evidence type="ECO:0000313" key="8">
    <source>
        <dbReference type="Proteomes" id="UP000272942"/>
    </source>
</evidence>
<organism evidence="7 8">
    <name type="scientific">Echinostoma caproni</name>
    <dbReference type="NCBI Taxonomy" id="27848"/>
    <lineage>
        <taxon>Eukaryota</taxon>
        <taxon>Metazoa</taxon>
        <taxon>Spiralia</taxon>
        <taxon>Lophotrochozoa</taxon>
        <taxon>Platyhelminthes</taxon>
        <taxon>Trematoda</taxon>
        <taxon>Digenea</taxon>
        <taxon>Plagiorchiida</taxon>
        <taxon>Echinostomata</taxon>
        <taxon>Echinostomatoidea</taxon>
        <taxon>Echinostomatidae</taxon>
        <taxon>Echinostoma</taxon>
    </lineage>
</organism>
<evidence type="ECO:0000259" key="6">
    <source>
        <dbReference type="PROSITE" id="PS51158"/>
    </source>
</evidence>
<evidence type="ECO:0000256" key="3">
    <source>
        <dbReference type="ARBA" id="ARBA00022741"/>
    </source>
</evidence>
<dbReference type="EMBL" id="UZAN01060611">
    <property type="protein sequence ID" value="VDP92727.1"/>
    <property type="molecule type" value="Genomic_DNA"/>
</dbReference>
<accession>A0A3P8GU98</accession>
<dbReference type="InterPro" id="IPR011009">
    <property type="entry name" value="Kinase-like_dom_sf"/>
</dbReference>
<evidence type="ECO:0000256" key="2">
    <source>
        <dbReference type="ARBA" id="ARBA00022679"/>
    </source>
</evidence>
<evidence type="ECO:0000256" key="5">
    <source>
        <dbReference type="ARBA" id="ARBA00022840"/>
    </source>
</evidence>
<dbReference type="GO" id="GO:0004686">
    <property type="term" value="F:elongation factor-2 kinase activity"/>
    <property type="evidence" value="ECO:0007669"/>
    <property type="project" value="TreeGrafter"/>
</dbReference>
<keyword evidence="2" id="KW-0808">Transferase</keyword>
<dbReference type="GO" id="GO:1903013">
    <property type="term" value="P:response to differentiation-inducing factor 1"/>
    <property type="evidence" value="ECO:0007669"/>
    <property type="project" value="TreeGrafter"/>
</dbReference>
<proteinExistence type="predicted"/>
<dbReference type="SMART" id="SM00811">
    <property type="entry name" value="Alpha_kinase"/>
    <property type="match status" value="1"/>
</dbReference>
<dbReference type="PANTHER" id="PTHR45992:SF2">
    <property type="entry name" value="EUKARYOTIC ELONGATION FACTOR 2 KINASE"/>
    <property type="match status" value="1"/>
</dbReference>
<dbReference type="Pfam" id="PF02816">
    <property type="entry name" value="Alpha_kinase"/>
    <property type="match status" value="1"/>
</dbReference>
<dbReference type="Proteomes" id="UP000272942">
    <property type="component" value="Unassembled WGS sequence"/>
</dbReference>
<dbReference type="AlphaFoldDB" id="A0A3P8GU98"/>
<reference evidence="7 8" key="1">
    <citation type="submission" date="2018-11" db="EMBL/GenBank/DDBJ databases">
        <authorList>
            <consortium name="Pathogen Informatics"/>
        </authorList>
    </citation>
    <scope>NUCLEOTIDE SEQUENCE [LARGE SCALE GENOMIC DNA]</scope>
    <source>
        <strain evidence="7 8">Egypt</strain>
    </source>
</reference>
<dbReference type="GO" id="GO:0005524">
    <property type="term" value="F:ATP binding"/>
    <property type="evidence" value="ECO:0007669"/>
    <property type="project" value="UniProtKB-KW"/>
</dbReference>
<dbReference type="SUPFAM" id="SSF56112">
    <property type="entry name" value="Protein kinase-like (PK-like)"/>
    <property type="match status" value="1"/>
</dbReference>
<gene>
    <name evidence="7" type="ORF">ECPE_LOCUS15455</name>
</gene>
<dbReference type="InterPro" id="IPR051852">
    <property type="entry name" value="Alpha-type_PK"/>
</dbReference>